<feature type="compositionally biased region" description="Polar residues" evidence="1">
    <location>
        <begin position="15"/>
        <end position="32"/>
    </location>
</feature>
<proteinExistence type="predicted"/>
<gene>
    <name evidence="2" type="ORF">PY02087</name>
</gene>
<reference evidence="2 3" key="1">
    <citation type="journal article" date="2002" name="Nature">
        <title>Genome sequence and comparative analysis of the model rodent malaria parasite Plasmodium yoelii yoelii.</title>
        <authorList>
            <person name="Carlton J.M."/>
            <person name="Angiuoli S.V."/>
            <person name="Suh B.B."/>
            <person name="Kooij T.W."/>
            <person name="Pertea M."/>
            <person name="Silva J.C."/>
            <person name="Ermolaeva M.D."/>
            <person name="Allen J.E."/>
            <person name="Selengut J.D."/>
            <person name="Koo H.L."/>
            <person name="Peterson J.D."/>
            <person name="Pop M."/>
            <person name="Kosack D.S."/>
            <person name="Shumway M.F."/>
            <person name="Bidwell S.L."/>
            <person name="Shallom S.J."/>
            <person name="van Aken S.E."/>
            <person name="Riedmuller S.B."/>
            <person name="Feldblyum T.V."/>
            <person name="Cho J.K."/>
            <person name="Quackenbush J."/>
            <person name="Sedegah M."/>
            <person name="Shoaibi A."/>
            <person name="Cummings L.M."/>
            <person name="Florens L."/>
            <person name="Yates J.R."/>
            <person name="Raine J.D."/>
            <person name="Sinden R.E."/>
            <person name="Harris M.A."/>
            <person name="Cunningham D.A."/>
            <person name="Preiser P.R."/>
            <person name="Bergman L.W."/>
            <person name="Vaidya A.B."/>
            <person name="van Lin L.H."/>
            <person name="Janse C.J."/>
            <person name="Waters A.P."/>
            <person name="Smith H.O."/>
            <person name="White O.R."/>
            <person name="Salzberg S.L."/>
            <person name="Venter J.C."/>
            <person name="Fraser C.M."/>
            <person name="Hoffman S.L."/>
            <person name="Gardner M.J."/>
            <person name="Carucci D.J."/>
        </authorList>
    </citation>
    <scope>NUCLEOTIDE SEQUENCE [LARGE SCALE GENOMIC DNA]</scope>
    <source>
        <strain evidence="2 3">17XNL</strain>
    </source>
</reference>
<accession>Q7RMU1</accession>
<protein>
    <submittedName>
        <fullName evidence="2">Uncharacterized protein</fullName>
    </submittedName>
</protein>
<dbReference type="Proteomes" id="UP000008553">
    <property type="component" value="Unassembled WGS sequence"/>
</dbReference>
<feature type="region of interest" description="Disordered" evidence="1">
    <location>
        <begin position="1"/>
        <end position="32"/>
    </location>
</feature>
<dbReference type="AlphaFoldDB" id="Q7RMU1"/>
<name>Q7RMU1_PLAYO</name>
<dbReference type="PaxDb" id="73239-Q7RMU1"/>
<evidence type="ECO:0000256" key="1">
    <source>
        <dbReference type="SAM" id="MobiDB-lite"/>
    </source>
</evidence>
<organism evidence="2 3">
    <name type="scientific">Plasmodium yoelii yoelii</name>
    <dbReference type="NCBI Taxonomy" id="73239"/>
    <lineage>
        <taxon>Eukaryota</taxon>
        <taxon>Sar</taxon>
        <taxon>Alveolata</taxon>
        <taxon>Apicomplexa</taxon>
        <taxon>Aconoidasida</taxon>
        <taxon>Haemosporida</taxon>
        <taxon>Plasmodiidae</taxon>
        <taxon>Plasmodium</taxon>
        <taxon>Plasmodium (Vinckeia)</taxon>
    </lineage>
</organism>
<evidence type="ECO:0000313" key="3">
    <source>
        <dbReference type="Proteomes" id="UP000008553"/>
    </source>
</evidence>
<dbReference type="EMBL" id="AABL01000572">
    <property type="protein sequence ID" value="EAA21509.1"/>
    <property type="molecule type" value="Genomic_DNA"/>
</dbReference>
<evidence type="ECO:0000313" key="2">
    <source>
        <dbReference type="EMBL" id="EAA21509.1"/>
    </source>
</evidence>
<dbReference type="InParanoid" id="Q7RMU1"/>
<sequence length="32" mass="3803">MSIETNLLDQRKMHNMTNSKRISTKINNNKIE</sequence>
<keyword evidence="3" id="KW-1185">Reference proteome</keyword>
<comment type="caution">
    <text evidence="2">The sequence shown here is derived from an EMBL/GenBank/DDBJ whole genome shotgun (WGS) entry which is preliminary data.</text>
</comment>